<dbReference type="PIRSF" id="PIRSF006060">
    <property type="entry name" value="AA_transporter"/>
    <property type="match status" value="1"/>
</dbReference>
<sequence>MIFGRVKPLDAILATAEKKGLHRSLGAFQLTMLGIGAVIGTGIFVLTSEAAQKAGPGMLLSFLVAGFICAVAALCYSELASMVPVSGSAYTYTYAVTGEILAWMVGWALILEYAVGASAVAVGWSNHAVGLLNGIGFHVPAAISNADALMAHMYLAFGAAPSPDLTQAMAVGGWVNVPAIIVVSFVTWLLIIGTTESARVNAVLVAIKITALTAFVALTIPVMKADNFNPFLPTGIGNPFSSSGLGVLGAAASIFFAYVGFDAVSTAAEETKNPQRNVPIGLIGSLAICTIFYILVASGAIGAIGAQPVTSLAGKVLSPGTPEIAGRCAAIVASGALEPLVCSKEALVHVLDVINWPMIGRLVGLAAVLALPSVVLMMMFGQTRIFFTMARDGLLPNKLASVHPRYRTPHVVTLMTGVAAAVAAAILPVGKLADYSNAGTLFAFFMVAISVMVLRRTDPSRHRPFRTPAVYVVAPLAIIGCVVLYLSLPLTAKLVLPIWGLIGLVIYFGYSRSRSYVGRGIIDVVDDASMQPETARKLD</sequence>
<evidence type="ECO:0000256" key="2">
    <source>
        <dbReference type="ARBA" id="ARBA00022448"/>
    </source>
</evidence>
<protein>
    <submittedName>
        <fullName evidence="6">Amino acid permease</fullName>
    </submittedName>
</protein>
<dbReference type="GO" id="GO:0015171">
    <property type="term" value="F:amino acid transmembrane transporter activity"/>
    <property type="evidence" value="ECO:0007669"/>
    <property type="project" value="TreeGrafter"/>
</dbReference>
<dbReference type="AlphaFoldDB" id="A0A0D1MDK9"/>
<name>A0A0D1MDK9_9SPHN</name>
<gene>
    <name evidence="6" type="ORF">SR41_07695</name>
</gene>
<dbReference type="Proteomes" id="UP000033203">
    <property type="component" value="Unassembled WGS sequence"/>
</dbReference>
<keyword evidence="4" id="KW-1133">Transmembrane helix</keyword>
<dbReference type="PANTHER" id="PTHR43243">
    <property type="entry name" value="INNER MEMBRANE TRANSPORTER YGJI-RELATED"/>
    <property type="match status" value="1"/>
</dbReference>
<dbReference type="Gene3D" id="1.20.1740.10">
    <property type="entry name" value="Amino acid/polyamine transporter I"/>
    <property type="match status" value="1"/>
</dbReference>
<dbReference type="EMBL" id="JXTP01000028">
    <property type="protein sequence ID" value="KIU28602.1"/>
    <property type="molecule type" value="Genomic_DNA"/>
</dbReference>
<dbReference type="GO" id="GO:0016020">
    <property type="term" value="C:membrane"/>
    <property type="evidence" value="ECO:0007669"/>
    <property type="project" value="UniProtKB-SubCell"/>
</dbReference>
<evidence type="ECO:0000256" key="1">
    <source>
        <dbReference type="ARBA" id="ARBA00004141"/>
    </source>
</evidence>
<evidence type="ECO:0000256" key="4">
    <source>
        <dbReference type="ARBA" id="ARBA00022989"/>
    </source>
</evidence>
<dbReference type="PANTHER" id="PTHR43243:SF4">
    <property type="entry name" value="CATIONIC AMINO ACID TRANSPORTER 4"/>
    <property type="match status" value="1"/>
</dbReference>
<proteinExistence type="predicted"/>
<keyword evidence="3" id="KW-0812">Transmembrane</keyword>
<evidence type="ECO:0000256" key="5">
    <source>
        <dbReference type="ARBA" id="ARBA00023136"/>
    </source>
</evidence>
<dbReference type="PATRIC" id="fig|1549858.7.peg.355"/>
<dbReference type="InterPro" id="IPR002293">
    <property type="entry name" value="AA/rel_permease1"/>
</dbReference>
<comment type="caution">
    <text evidence="6">The sequence shown here is derived from an EMBL/GenBank/DDBJ whole genome shotgun (WGS) entry which is preliminary data.</text>
</comment>
<evidence type="ECO:0000313" key="7">
    <source>
        <dbReference type="Proteomes" id="UP000033203"/>
    </source>
</evidence>
<keyword evidence="5" id="KW-0472">Membrane</keyword>
<evidence type="ECO:0000256" key="3">
    <source>
        <dbReference type="ARBA" id="ARBA00022692"/>
    </source>
</evidence>
<reference evidence="6 7" key="1">
    <citation type="submission" date="2015-01" db="EMBL/GenBank/DDBJ databases">
        <title>Genome of Sphingomonas taxi strain 30a.</title>
        <authorList>
            <person name="Eevers N."/>
            <person name="Van Hamme J."/>
            <person name="Bottos E."/>
            <person name="Weyens N."/>
            <person name="Vangronsveld J."/>
        </authorList>
    </citation>
    <scope>NUCLEOTIDE SEQUENCE [LARGE SCALE GENOMIC DNA]</scope>
    <source>
        <strain evidence="6 7">30a</strain>
    </source>
</reference>
<evidence type="ECO:0000313" key="6">
    <source>
        <dbReference type="EMBL" id="KIU28602.1"/>
    </source>
</evidence>
<organism evidence="6 7">
    <name type="scientific">Sphingomonas melonis</name>
    <dbReference type="NCBI Taxonomy" id="152682"/>
    <lineage>
        <taxon>Bacteria</taxon>
        <taxon>Pseudomonadati</taxon>
        <taxon>Pseudomonadota</taxon>
        <taxon>Alphaproteobacteria</taxon>
        <taxon>Sphingomonadales</taxon>
        <taxon>Sphingomonadaceae</taxon>
        <taxon>Sphingomonas</taxon>
    </lineage>
</organism>
<accession>A0A0D1MDK9</accession>
<dbReference type="GeneID" id="93798090"/>
<comment type="subcellular location">
    <subcellularLocation>
        <location evidence="1">Membrane</location>
        <topology evidence="1">Multi-pass membrane protein</topology>
    </subcellularLocation>
</comment>
<dbReference type="Pfam" id="PF13520">
    <property type="entry name" value="AA_permease_2"/>
    <property type="match status" value="1"/>
</dbReference>
<keyword evidence="2" id="KW-0813">Transport</keyword>
<dbReference type="RefSeq" id="WP_017979374.1">
    <property type="nucleotide sequence ID" value="NZ_CP023705.1"/>
</dbReference>